<organism evidence="1 2">
    <name type="scientific">Ferrovum myxofaciens</name>
    <dbReference type="NCBI Taxonomy" id="416213"/>
    <lineage>
        <taxon>Bacteria</taxon>
        <taxon>Pseudomonadati</taxon>
        <taxon>Pseudomonadota</taxon>
        <taxon>Betaproteobacteria</taxon>
        <taxon>Ferrovales</taxon>
        <taxon>Ferrovaceae</taxon>
        <taxon>Ferrovum</taxon>
    </lineage>
</organism>
<dbReference type="RefSeq" id="WP_031598994.1">
    <property type="nucleotide sequence ID" value="NZ_CP149475.1"/>
</dbReference>
<dbReference type="PATRIC" id="fig|1789004.3.peg.2133"/>
<dbReference type="OrthoDB" id="665518at2"/>
<dbReference type="EMBL" id="LRRD01000062">
    <property type="protein sequence ID" value="KXW57419.1"/>
    <property type="molecule type" value="Genomic_DNA"/>
</dbReference>
<gene>
    <name evidence="1" type="ORF">FEMY_20620</name>
</gene>
<protein>
    <submittedName>
        <fullName evidence="1">Uncharacterized protein</fullName>
    </submittedName>
</protein>
<dbReference type="AlphaFoldDB" id="A0A149VW33"/>
<sequence>MTMSAFFTRFRDLAFKEMRACTVSPGREIPADEYGFLEFYCDDAQCDCRRVMIKVLGQRSGDKAWATISYGWETPEFYRGWAGTDLMDVEDLCRPTLDLLNPQSPHAEFFLSLFEEIIQGKT</sequence>
<accession>A0A149VW33</accession>
<evidence type="ECO:0000313" key="1">
    <source>
        <dbReference type="EMBL" id="KXW57419.1"/>
    </source>
</evidence>
<keyword evidence="2" id="KW-1185">Reference proteome</keyword>
<comment type="caution">
    <text evidence="1">The sequence shown here is derived from an EMBL/GenBank/DDBJ whole genome shotgun (WGS) entry which is preliminary data.</text>
</comment>
<dbReference type="Proteomes" id="UP000075653">
    <property type="component" value="Unassembled WGS sequence"/>
</dbReference>
<evidence type="ECO:0000313" key="2">
    <source>
        <dbReference type="Proteomes" id="UP000075653"/>
    </source>
</evidence>
<dbReference type="STRING" id="1789004.FEMY_20620"/>
<reference evidence="1 2" key="1">
    <citation type="submission" date="2016-01" db="EMBL/GenBank/DDBJ databases">
        <title>Genome sequence of the acidophilic iron oxidising Ferrovum strain Z-31.</title>
        <authorList>
            <person name="Poehlein A."/>
            <person name="Ullrich S.R."/>
            <person name="Schloemann M."/>
            <person name="Muehling M."/>
            <person name="Daniel R."/>
        </authorList>
    </citation>
    <scope>NUCLEOTIDE SEQUENCE [LARGE SCALE GENOMIC DNA]</scope>
    <source>
        <strain evidence="1 2">Z-31</strain>
    </source>
</reference>
<proteinExistence type="predicted"/>
<name>A0A149VW33_9PROT</name>